<proteinExistence type="predicted"/>
<dbReference type="SUPFAM" id="SSF56112">
    <property type="entry name" value="Protein kinase-like (PK-like)"/>
    <property type="match status" value="1"/>
</dbReference>
<protein>
    <submittedName>
        <fullName evidence="1">Uncharacterized protein</fullName>
    </submittedName>
</protein>
<dbReference type="AlphaFoldDB" id="A0A1X6MM89"/>
<evidence type="ECO:0000313" key="1">
    <source>
        <dbReference type="EMBL" id="OSX57475.1"/>
    </source>
</evidence>
<gene>
    <name evidence="1" type="ORF">POSPLADRAFT_1156408</name>
</gene>
<dbReference type="GeneID" id="36332018"/>
<dbReference type="RefSeq" id="XP_024334269.1">
    <property type="nucleotide sequence ID" value="XM_024487069.1"/>
</dbReference>
<evidence type="ECO:0000313" key="2">
    <source>
        <dbReference type="Proteomes" id="UP000194127"/>
    </source>
</evidence>
<dbReference type="OrthoDB" id="2740102at2759"/>
<reference evidence="1 2" key="1">
    <citation type="submission" date="2017-04" db="EMBL/GenBank/DDBJ databases">
        <title>Genome Sequence of the Model Brown-Rot Fungus Postia placenta SB12.</title>
        <authorList>
            <consortium name="DOE Joint Genome Institute"/>
            <person name="Gaskell J."/>
            <person name="Kersten P."/>
            <person name="Larrondo L.F."/>
            <person name="Canessa P."/>
            <person name="Martinez D."/>
            <person name="Hibbett D."/>
            <person name="Schmoll M."/>
            <person name="Kubicek C.P."/>
            <person name="Martinez A.T."/>
            <person name="Yadav J."/>
            <person name="Master E."/>
            <person name="Magnuson J.K."/>
            <person name="James T."/>
            <person name="Yaver D."/>
            <person name="Berka R."/>
            <person name="Labutti K."/>
            <person name="Lipzen A."/>
            <person name="Aerts A."/>
            <person name="Barry K."/>
            <person name="Henrissat B."/>
            <person name="Blanchette R."/>
            <person name="Grigoriev I."/>
            <person name="Cullen D."/>
        </authorList>
    </citation>
    <scope>NUCLEOTIDE SEQUENCE [LARGE SCALE GENOMIC DNA]</scope>
    <source>
        <strain evidence="1 2">MAD-698-R-SB12</strain>
    </source>
</reference>
<name>A0A1X6MM89_9APHY</name>
<organism evidence="1 2">
    <name type="scientific">Postia placenta MAD-698-R-SB12</name>
    <dbReference type="NCBI Taxonomy" id="670580"/>
    <lineage>
        <taxon>Eukaryota</taxon>
        <taxon>Fungi</taxon>
        <taxon>Dikarya</taxon>
        <taxon>Basidiomycota</taxon>
        <taxon>Agaricomycotina</taxon>
        <taxon>Agaricomycetes</taxon>
        <taxon>Polyporales</taxon>
        <taxon>Adustoporiaceae</taxon>
        <taxon>Rhodonia</taxon>
    </lineage>
</organism>
<sequence length="610" mass="68345">MSWVPRIPSQRTKTCSISTLRENNMAEGKYLEARGIRLVLTEAMGQEVKTEDPRAAEAGLYTWGDKGRLCALVRAQLVCAQHADAAPGAESIESTETILSALSLETQRANSSPPTCTLVLQHNSPIQPKNLDHDWYKWYLLEQRCERRGGAFVHGRSDARQGQSRAVRTSRGVVIYYDRGLRPPATRAPELASSFLTARVSAFQQYPARVHIKKLESSEDTEVYICTLSVRDMDGVPMAEPSKLDVVCKVKRRYSGIEELRDEHDCYVKLRDLQGREIPKCYGLFQSSGDALSLDRATRRSTWACLVFAYCGKGLPKNLICMPWEFKHEVIHRDLRTLGNVIVSDNGKPIIVDFGKARCDHQCGETEAIPFHVHAPFDQPCYELAEAAEATWLWKAREFMSKLGIPIPVRVIENDETTLEEKIVKIMKLNTPQEVYSPTPIDFRKEAENEIKRRAQIVQWGLSQGPGYVIYVHKRYYIPANGRIHDICVVYDGALDVAESIGLGLRLTSRSSRVENPVHSKVLVVSYVVTCLKFSGELDPSAVVLSSYASPRHAARYLPASDAGSVQALSCERHLRLLGNDRAMDSRASTRRHCDQLAGALSAICWSLRG</sequence>
<dbReference type="InterPro" id="IPR011009">
    <property type="entry name" value="Kinase-like_dom_sf"/>
</dbReference>
<accession>A0A1X6MM89</accession>
<dbReference type="Proteomes" id="UP000194127">
    <property type="component" value="Unassembled WGS sequence"/>
</dbReference>
<dbReference type="EMBL" id="KZ110608">
    <property type="protein sequence ID" value="OSX57475.1"/>
    <property type="molecule type" value="Genomic_DNA"/>
</dbReference>
<keyword evidence="2" id="KW-1185">Reference proteome</keyword>